<proteinExistence type="predicted"/>
<dbReference type="Proteomes" id="UP000821845">
    <property type="component" value="Chromosome 1"/>
</dbReference>
<comment type="caution">
    <text evidence="1">The sequence shown here is derived from an EMBL/GenBank/DDBJ whole genome shotgun (WGS) entry which is preliminary data.</text>
</comment>
<gene>
    <name evidence="1" type="ORF">HPB50_007203</name>
</gene>
<organism evidence="1 2">
    <name type="scientific">Hyalomma asiaticum</name>
    <name type="common">Tick</name>
    <dbReference type="NCBI Taxonomy" id="266040"/>
    <lineage>
        <taxon>Eukaryota</taxon>
        <taxon>Metazoa</taxon>
        <taxon>Ecdysozoa</taxon>
        <taxon>Arthropoda</taxon>
        <taxon>Chelicerata</taxon>
        <taxon>Arachnida</taxon>
        <taxon>Acari</taxon>
        <taxon>Parasitiformes</taxon>
        <taxon>Ixodida</taxon>
        <taxon>Ixodoidea</taxon>
        <taxon>Ixodidae</taxon>
        <taxon>Hyalomminae</taxon>
        <taxon>Hyalomma</taxon>
    </lineage>
</organism>
<evidence type="ECO:0000313" key="2">
    <source>
        <dbReference type="Proteomes" id="UP000821845"/>
    </source>
</evidence>
<reference evidence="1" key="1">
    <citation type="submission" date="2020-05" db="EMBL/GenBank/DDBJ databases">
        <title>Large-scale comparative analyses of tick genomes elucidate their genetic diversity and vector capacities.</title>
        <authorList>
            <person name="Jia N."/>
            <person name="Wang J."/>
            <person name="Shi W."/>
            <person name="Du L."/>
            <person name="Sun Y."/>
            <person name="Zhan W."/>
            <person name="Jiang J."/>
            <person name="Wang Q."/>
            <person name="Zhang B."/>
            <person name="Ji P."/>
            <person name="Sakyi L.B."/>
            <person name="Cui X."/>
            <person name="Yuan T."/>
            <person name="Jiang B."/>
            <person name="Yang W."/>
            <person name="Lam T.T.-Y."/>
            <person name="Chang Q."/>
            <person name="Ding S."/>
            <person name="Wang X."/>
            <person name="Zhu J."/>
            <person name="Ruan X."/>
            <person name="Zhao L."/>
            <person name="Wei J."/>
            <person name="Que T."/>
            <person name="Du C."/>
            <person name="Cheng J."/>
            <person name="Dai P."/>
            <person name="Han X."/>
            <person name="Huang E."/>
            <person name="Gao Y."/>
            <person name="Liu J."/>
            <person name="Shao H."/>
            <person name="Ye R."/>
            <person name="Li L."/>
            <person name="Wei W."/>
            <person name="Wang X."/>
            <person name="Wang C."/>
            <person name="Yang T."/>
            <person name="Huo Q."/>
            <person name="Li W."/>
            <person name="Guo W."/>
            <person name="Chen H."/>
            <person name="Zhou L."/>
            <person name="Ni X."/>
            <person name="Tian J."/>
            <person name="Zhou Y."/>
            <person name="Sheng Y."/>
            <person name="Liu T."/>
            <person name="Pan Y."/>
            <person name="Xia L."/>
            <person name="Li J."/>
            <person name="Zhao F."/>
            <person name="Cao W."/>
        </authorList>
    </citation>
    <scope>NUCLEOTIDE SEQUENCE</scope>
    <source>
        <strain evidence="1">Hyas-2018</strain>
    </source>
</reference>
<protein>
    <submittedName>
        <fullName evidence="1">Uncharacterized protein</fullName>
    </submittedName>
</protein>
<dbReference type="EMBL" id="CM023481">
    <property type="protein sequence ID" value="KAH6945097.1"/>
    <property type="molecule type" value="Genomic_DNA"/>
</dbReference>
<sequence length="707" mass="79346">MAPRVPIEDRRFIARLFVEGVPQRAIAQRTGRSKAAVTRIIRAFRDDGTLADAKRSGRPIVTNHEDDILIVAAAVVDPFLSAKEIRNEQSPGISTATVTRRLKEAGVSSFSAAQKPFLPERQRQQRRDFALNHQRWIDFLHTVGSTEEGVAAHEFESVLSSGRCSVSVWGAISKDGLGPLVRTDGKFTASYYSFLLQNTMLPCVLDGPFADGCFIFQQDKSPVRMARQPPCGADANPIENVWARMKWGLSRRYLSRASADTLWNAIQEELDALRSDGDYVTSLYKSMPRRSEGTRRSDGVTVRFSDYPYLVALVQARIGGAVCRLYGAYVNERLALSLKVQMAAQSAPWGLQTGDRAGEPSGSAQGEDNARTPQRLPNRSFCSPTERCVICMERPKDKALPDCCDHTFCFSCLVKWARVQAKCPLCKREFSSIMHDFCSSGVYKRYFISLQRRCSEFTEDDSVITHAYAAVDELRELDIMRSRQERARREAQPYVALPNPSPYNPRQAATTRDRLEVYEFDLWAVPRLSNYRETSPEFYCSHPSHTLRLVPWVTRELTALMQAPQAHVVAAVNNVLELIRNFGIRHPEFSRRMEPLLQGYREHFVYELYLFASSVFETMDDYDRNIVYASRSMVDSRANQFQRSIGASSESGQAPSLAPRAVPVADRCDSPQLDSNGLDSSSSTEHTASSTGSDSDSDSSDCVTMEE</sequence>
<accession>A0ACB7TIA8</accession>
<keyword evidence="2" id="KW-1185">Reference proteome</keyword>
<evidence type="ECO:0000313" key="1">
    <source>
        <dbReference type="EMBL" id="KAH6945097.1"/>
    </source>
</evidence>
<name>A0ACB7TIA8_HYAAI</name>